<dbReference type="Pfam" id="PF00364">
    <property type="entry name" value="Biotin_lipoyl"/>
    <property type="match status" value="1"/>
</dbReference>
<dbReference type="InterPro" id="IPR000089">
    <property type="entry name" value="Biotin_lipoyl"/>
</dbReference>
<dbReference type="FunFam" id="3.30.559.10:FF:000007">
    <property type="entry name" value="Dihydrolipoamide acetyltransferase component of pyruvate dehydrogenase complex"/>
    <property type="match status" value="1"/>
</dbReference>
<dbReference type="SUPFAM" id="SSF51230">
    <property type="entry name" value="Single hybrid motif"/>
    <property type="match status" value="1"/>
</dbReference>
<evidence type="ECO:0000259" key="11">
    <source>
        <dbReference type="PROSITE" id="PS50968"/>
    </source>
</evidence>
<dbReference type="EC" id="2.3.1.-" evidence="9"/>
<evidence type="ECO:0000256" key="5">
    <source>
        <dbReference type="ARBA" id="ARBA00022823"/>
    </source>
</evidence>
<evidence type="ECO:0000256" key="10">
    <source>
        <dbReference type="SAM" id="MobiDB-lite"/>
    </source>
</evidence>
<feature type="domain" description="Lipoyl-binding" evidence="11">
    <location>
        <begin position="129"/>
        <end position="208"/>
    </location>
</feature>
<dbReference type="EMBL" id="JALLPB020000168">
    <property type="protein sequence ID" value="KAL3816056.1"/>
    <property type="molecule type" value="Genomic_DNA"/>
</dbReference>
<evidence type="ECO:0000256" key="2">
    <source>
        <dbReference type="ARBA" id="ARBA00004305"/>
    </source>
</evidence>
<keyword evidence="7" id="KW-0496">Mitochondrion</keyword>
<keyword evidence="6" id="KW-0809">Transit peptide</keyword>
<dbReference type="Proteomes" id="UP001530377">
    <property type="component" value="Unassembled WGS sequence"/>
</dbReference>
<dbReference type="FunFam" id="2.40.50.100:FF:000013">
    <property type="entry name" value="Dihydrolipoamide acetyltransferase component of pyruvate dehydrogenase complex"/>
    <property type="match status" value="1"/>
</dbReference>
<feature type="compositionally biased region" description="Low complexity" evidence="10">
    <location>
        <begin position="54"/>
        <end position="66"/>
    </location>
</feature>
<accession>A0ABD3RV19</accession>
<comment type="similarity">
    <text evidence="3 9">Belongs to the 2-oxoacid dehydrogenase family.</text>
</comment>
<keyword evidence="14" id="KW-1185">Reference proteome</keyword>
<dbReference type="Gene3D" id="2.40.50.100">
    <property type="match status" value="1"/>
</dbReference>
<evidence type="ECO:0000256" key="4">
    <source>
        <dbReference type="ARBA" id="ARBA00022679"/>
    </source>
</evidence>
<evidence type="ECO:0000256" key="1">
    <source>
        <dbReference type="ARBA" id="ARBA00001938"/>
    </source>
</evidence>
<evidence type="ECO:0000313" key="14">
    <source>
        <dbReference type="Proteomes" id="UP001530377"/>
    </source>
</evidence>
<name>A0ABD3RV19_9STRA</name>
<dbReference type="GO" id="GO:0005759">
    <property type="term" value="C:mitochondrial matrix"/>
    <property type="evidence" value="ECO:0007669"/>
    <property type="project" value="UniProtKB-SubCell"/>
</dbReference>
<evidence type="ECO:0000313" key="13">
    <source>
        <dbReference type="EMBL" id="KAL3816056.1"/>
    </source>
</evidence>
<dbReference type="PANTHER" id="PTHR43178">
    <property type="entry name" value="DIHYDROLIPOAMIDE ACETYLTRANSFERASE COMPONENT OF PYRUVATE DEHYDROGENASE COMPLEX"/>
    <property type="match status" value="1"/>
</dbReference>
<comment type="cofactor">
    <cofactor evidence="1 9">
        <name>(R)-lipoate</name>
        <dbReference type="ChEBI" id="CHEBI:83088"/>
    </cofactor>
</comment>
<evidence type="ECO:0000256" key="9">
    <source>
        <dbReference type="RuleBase" id="RU003423"/>
    </source>
</evidence>
<dbReference type="InterPro" id="IPR003016">
    <property type="entry name" value="2-oxoA_DH_lipoyl-BS"/>
</dbReference>
<dbReference type="CDD" id="cd06849">
    <property type="entry name" value="lipoyl_domain"/>
    <property type="match status" value="1"/>
</dbReference>
<comment type="subcellular location">
    <subcellularLocation>
        <location evidence="2">Mitochondrion matrix</location>
    </subcellularLocation>
</comment>
<evidence type="ECO:0000256" key="7">
    <source>
        <dbReference type="ARBA" id="ARBA00023128"/>
    </source>
</evidence>
<organism evidence="13 14">
    <name type="scientific">Cyclostephanos tholiformis</name>
    <dbReference type="NCBI Taxonomy" id="382380"/>
    <lineage>
        <taxon>Eukaryota</taxon>
        <taxon>Sar</taxon>
        <taxon>Stramenopiles</taxon>
        <taxon>Ochrophyta</taxon>
        <taxon>Bacillariophyta</taxon>
        <taxon>Coscinodiscophyceae</taxon>
        <taxon>Thalassiosirophycidae</taxon>
        <taxon>Stephanodiscales</taxon>
        <taxon>Stephanodiscaceae</taxon>
        <taxon>Cyclostephanos</taxon>
    </lineage>
</organism>
<dbReference type="InterPro" id="IPR050743">
    <property type="entry name" value="2-oxoacid_DH_E2_comp"/>
</dbReference>
<comment type="caution">
    <text evidence="13">The sequence shown here is derived from an EMBL/GenBank/DDBJ whole genome shotgun (WGS) entry which is preliminary data.</text>
</comment>
<gene>
    <name evidence="13" type="ORF">ACHAXA_010361</name>
</gene>
<keyword evidence="5 9" id="KW-0450">Lipoyl</keyword>
<dbReference type="InterPro" id="IPR036625">
    <property type="entry name" value="E3-bd_dom_sf"/>
</dbReference>
<dbReference type="SUPFAM" id="SSF52777">
    <property type="entry name" value="CoA-dependent acyltransferases"/>
    <property type="match status" value="1"/>
</dbReference>
<keyword evidence="8 9" id="KW-0012">Acyltransferase</keyword>
<dbReference type="InterPro" id="IPR004167">
    <property type="entry name" value="PSBD"/>
</dbReference>
<dbReference type="PROSITE" id="PS51826">
    <property type="entry name" value="PSBD"/>
    <property type="match status" value="1"/>
</dbReference>
<dbReference type="SUPFAM" id="SSF47005">
    <property type="entry name" value="Peripheral subunit-binding domain of 2-oxo acid dehydrogenase complex"/>
    <property type="match status" value="1"/>
</dbReference>
<evidence type="ECO:0000259" key="12">
    <source>
        <dbReference type="PROSITE" id="PS51826"/>
    </source>
</evidence>
<reference evidence="13 14" key="1">
    <citation type="submission" date="2024-10" db="EMBL/GenBank/DDBJ databases">
        <title>Updated reference genomes for cyclostephanoid diatoms.</title>
        <authorList>
            <person name="Roberts W.R."/>
            <person name="Alverson A.J."/>
        </authorList>
    </citation>
    <scope>NUCLEOTIDE SEQUENCE [LARGE SCALE GENOMIC DNA]</scope>
    <source>
        <strain evidence="13 14">AJA228-03</strain>
    </source>
</reference>
<evidence type="ECO:0000256" key="6">
    <source>
        <dbReference type="ARBA" id="ARBA00022946"/>
    </source>
</evidence>
<dbReference type="InterPro" id="IPR023213">
    <property type="entry name" value="CAT-like_dom_sf"/>
</dbReference>
<protein>
    <recommendedName>
        <fullName evidence="9">Dihydrolipoamide acetyltransferase component of pyruvate dehydrogenase complex</fullName>
        <ecNumber evidence="9">2.3.1.-</ecNumber>
    </recommendedName>
</protein>
<dbReference type="PROSITE" id="PS50968">
    <property type="entry name" value="BIOTINYL_LIPOYL"/>
    <property type="match status" value="1"/>
</dbReference>
<feature type="domain" description="Peripheral subunit-binding (PSBD)" evidence="12">
    <location>
        <begin position="295"/>
        <end position="332"/>
    </location>
</feature>
<dbReference type="Pfam" id="PF00198">
    <property type="entry name" value="2-oxoacid_dh"/>
    <property type="match status" value="1"/>
</dbReference>
<evidence type="ECO:0000256" key="3">
    <source>
        <dbReference type="ARBA" id="ARBA00007317"/>
    </source>
</evidence>
<dbReference type="AlphaFoldDB" id="A0ABD3RV19"/>
<feature type="region of interest" description="Disordered" evidence="10">
    <location>
        <begin position="1"/>
        <end position="25"/>
    </location>
</feature>
<dbReference type="PANTHER" id="PTHR43178:SF5">
    <property type="entry name" value="LIPOAMIDE ACYLTRANSFERASE COMPONENT OF BRANCHED-CHAIN ALPHA-KETO ACID DEHYDROGENASE COMPLEX, MITOCHONDRIAL"/>
    <property type="match status" value="1"/>
</dbReference>
<keyword evidence="4 9" id="KW-0808">Transferase</keyword>
<dbReference type="Pfam" id="PF02817">
    <property type="entry name" value="E3_binding"/>
    <property type="match status" value="1"/>
</dbReference>
<feature type="region of interest" description="Disordered" evidence="10">
    <location>
        <begin position="337"/>
        <end position="368"/>
    </location>
</feature>
<dbReference type="PROSITE" id="PS00189">
    <property type="entry name" value="LIPOYL"/>
    <property type="match status" value="1"/>
</dbReference>
<dbReference type="GO" id="GO:0016746">
    <property type="term" value="F:acyltransferase activity"/>
    <property type="evidence" value="ECO:0007669"/>
    <property type="project" value="UniProtKB-KW"/>
</dbReference>
<proteinExistence type="inferred from homology"/>
<evidence type="ECO:0000256" key="8">
    <source>
        <dbReference type="ARBA" id="ARBA00023315"/>
    </source>
</evidence>
<dbReference type="InterPro" id="IPR001078">
    <property type="entry name" value="2-oxoacid_DH_actylTfrase"/>
</dbReference>
<dbReference type="Gene3D" id="4.10.320.10">
    <property type="entry name" value="E3-binding domain"/>
    <property type="match status" value="1"/>
</dbReference>
<feature type="region of interest" description="Disordered" evidence="10">
    <location>
        <begin position="54"/>
        <end position="131"/>
    </location>
</feature>
<sequence length="627" mass="66538">MTTSASSLLRKAATTKMNNARSSSSLTLTSMTLRSAIIASSTTTAPLTITTMARSTSSFRPSSSAFLPPPRHVDRRRRSVAPSSSSSSSSTTTTRTISKSAKMCGSAMTRPSPSSYDEHDSDVGDNSPSSTATTPFLLADIGEGIAEVELLQWFVSPGDVISQFDRVCVVQSDKASVEITSRYDGRVISLCGNVGDVMLVGRPLLYMSTNTSVGGGEGAVIDSGGGQRGDDMTTNASTSTMTWTEPNEITTTTVLNNVDDEVDRLSVPSVGAYYIATKTNGVVGGGGGGGGGKVLTSPAVRRIGREYNINLDAVLGTGPGGRVLKADVLRIIDHQSASTSSSLSSSSSSSHPSFSSPSSPTTTVEATTNAATSAVQRMEEDGTGNTVVPIRGYHRLMVKSMTSSLQVPHMVYSDEVNVNALTEVRDSLRPLYARVGGKVDDRNNEKKLTYMPFFVKAASLALLKYPVLNSTIDVENMTLTYHDEHRIGIAVDTPRGLAVPVIGRCQERSVLDIAEELNRLHSLANQGNLAESDIASPTFTLSNIGAIGGTFMSPVVLPPQVAIGAMGKIQRLPRFVDDDSDVVESVRIMPISWGGDHRAVDGATMARFSNLWKSYCENPSSMMIVMR</sequence>
<feature type="compositionally biased region" description="Low complexity" evidence="10">
    <location>
        <begin position="80"/>
        <end position="100"/>
    </location>
</feature>
<dbReference type="Gene3D" id="3.30.559.10">
    <property type="entry name" value="Chloramphenicol acetyltransferase-like domain"/>
    <property type="match status" value="1"/>
</dbReference>
<dbReference type="InterPro" id="IPR011053">
    <property type="entry name" value="Single_hybrid_motif"/>
</dbReference>